<evidence type="ECO:0000256" key="1">
    <source>
        <dbReference type="ARBA" id="ARBA00004071"/>
    </source>
</evidence>
<dbReference type="PRINTS" id="PR00741">
    <property type="entry name" value="GLHYDRLASE29"/>
</dbReference>
<evidence type="ECO:0000313" key="10">
    <source>
        <dbReference type="Proteomes" id="UP000193218"/>
    </source>
</evidence>
<dbReference type="InterPro" id="IPR016286">
    <property type="entry name" value="FUC_metazoa-typ"/>
</dbReference>
<evidence type="ECO:0000256" key="2">
    <source>
        <dbReference type="ARBA" id="ARBA00007951"/>
    </source>
</evidence>
<proteinExistence type="inferred from homology"/>
<reference evidence="9 10" key="1">
    <citation type="submission" date="2017-03" db="EMBL/GenBank/DDBJ databases">
        <title>Widespread Adenine N6-methylation of Active Genes in Fungi.</title>
        <authorList>
            <consortium name="DOE Joint Genome Institute"/>
            <person name="Mondo S.J."/>
            <person name="Dannebaum R.O."/>
            <person name="Kuo R.C."/>
            <person name="Louie K.B."/>
            <person name="Bewick A.J."/>
            <person name="Labutti K."/>
            <person name="Haridas S."/>
            <person name="Kuo A."/>
            <person name="Salamov A."/>
            <person name="Ahrendt S.R."/>
            <person name="Lau R."/>
            <person name="Bowen B.P."/>
            <person name="Lipzen A."/>
            <person name="Sullivan W."/>
            <person name="Andreopoulos W.B."/>
            <person name="Clum A."/>
            <person name="Lindquist E."/>
            <person name="Daum C."/>
            <person name="Northen T.R."/>
            <person name="Ramamoorthy G."/>
            <person name="Schmitz R.J."/>
            <person name="Gryganskyi A."/>
            <person name="Culley D."/>
            <person name="Magnuson J."/>
            <person name="James T.Y."/>
            <person name="O'Malley M.A."/>
            <person name="Stajich J.E."/>
            <person name="Spatafora J.W."/>
            <person name="Visel A."/>
            <person name="Grigoriev I.V."/>
        </authorList>
    </citation>
    <scope>NUCLEOTIDE SEQUENCE [LARGE SCALE GENOMIC DNA]</scope>
    <source>
        <strain evidence="9 10">NRRL Y-17943</strain>
    </source>
</reference>
<comment type="function">
    <text evidence="1">Alpha-L-fucosidase is responsible for hydrolyzing the alpha-1,6-linked fucose joined to the reducing-end N-acetylglucosamine of the carbohydrate moieties of glycoproteins.</text>
</comment>
<name>A0A1Y1U8R0_9TREE</name>
<dbReference type="GO" id="GO:0016139">
    <property type="term" value="P:glycoside catabolic process"/>
    <property type="evidence" value="ECO:0007669"/>
    <property type="project" value="TreeGrafter"/>
</dbReference>
<keyword evidence="4" id="KW-0732">Signal</keyword>
<dbReference type="EC" id="3.2.1.51" evidence="3"/>
<evidence type="ECO:0000256" key="6">
    <source>
        <dbReference type="ARBA" id="ARBA00023295"/>
    </source>
</evidence>
<dbReference type="PANTHER" id="PTHR10030">
    <property type="entry name" value="ALPHA-L-FUCOSIDASE"/>
    <property type="match status" value="1"/>
</dbReference>
<organism evidence="9 10">
    <name type="scientific">Kockovaella imperatae</name>
    <dbReference type="NCBI Taxonomy" id="4999"/>
    <lineage>
        <taxon>Eukaryota</taxon>
        <taxon>Fungi</taxon>
        <taxon>Dikarya</taxon>
        <taxon>Basidiomycota</taxon>
        <taxon>Agaricomycotina</taxon>
        <taxon>Tremellomycetes</taxon>
        <taxon>Tremellales</taxon>
        <taxon>Cuniculitremaceae</taxon>
        <taxon>Kockovaella</taxon>
    </lineage>
</organism>
<accession>A0A1Y1U8R0</accession>
<dbReference type="PIRSF" id="PIRSF001092">
    <property type="entry name" value="Alpha-L-fucosidase"/>
    <property type="match status" value="1"/>
</dbReference>
<dbReference type="SUPFAM" id="SSF51445">
    <property type="entry name" value="(Trans)glycosidases"/>
    <property type="match status" value="1"/>
</dbReference>
<comment type="caution">
    <text evidence="9">The sequence shown here is derived from an EMBL/GenBank/DDBJ whole genome shotgun (WGS) entry which is preliminary data.</text>
</comment>
<dbReference type="GeneID" id="33560680"/>
<dbReference type="InterPro" id="IPR017853">
    <property type="entry name" value="GH"/>
</dbReference>
<dbReference type="EMBL" id="NBSH01000014">
    <property type="protein sequence ID" value="ORX34413.1"/>
    <property type="molecule type" value="Genomic_DNA"/>
</dbReference>
<keyword evidence="5 7" id="KW-0378">Hydrolase</keyword>
<evidence type="ECO:0000256" key="4">
    <source>
        <dbReference type="ARBA" id="ARBA00022729"/>
    </source>
</evidence>
<dbReference type="AlphaFoldDB" id="A0A1Y1U8R0"/>
<keyword evidence="10" id="KW-1185">Reference proteome</keyword>
<dbReference type="InterPro" id="IPR000933">
    <property type="entry name" value="Glyco_hydro_29"/>
</dbReference>
<evidence type="ECO:0000256" key="3">
    <source>
        <dbReference type="ARBA" id="ARBA00012662"/>
    </source>
</evidence>
<dbReference type="PANTHER" id="PTHR10030:SF37">
    <property type="entry name" value="ALPHA-L-FUCOSIDASE-RELATED"/>
    <property type="match status" value="1"/>
</dbReference>
<dbReference type="InParanoid" id="A0A1Y1U8R0"/>
<sequence>MAHIWATKRAPNYEQFAQRPVPEWFKDSKLGIFVHWGAYSVPAFAELSGALGHIDEEILHERNPYAEWYFNTIRFPDNAASKYHQENFGGAPYDDLLDQWSAKQFNADEMIKLFARAGARYVVPVSKHHDGITLWDAPETKGRNTVKRGPKRDIIEEFAKAAESHHIKFGVYYSTGIDWHKWPTAQPWHKGHYDKPGLDAVEYNEYAWKQCADLIERYKPDVLWGDINWPEAGVAPGPYSVEELLKKLYGANPEAVINDRYGDTHWDFVTVEYGLGEKPKDSQMWQSTRGKSLGLMANFPPGLPSVGFSFGYNKLETEAQYMSGVQAIQLLVDVSSQGGNLLLNVGPDEAGNIPSLQLKCLDYMAKYMDVNADAIHDSDPVGENIARPSGKEDAEDGFVRWTRKGSRLFAFVRGDEGILDLEKGKVDLESAKLLTGERLSLKDGKVMIKEIPTDLHPICIEFALY</sequence>
<dbReference type="GO" id="GO:0006004">
    <property type="term" value="P:fucose metabolic process"/>
    <property type="evidence" value="ECO:0007669"/>
    <property type="project" value="InterPro"/>
</dbReference>
<dbReference type="SMART" id="SM00812">
    <property type="entry name" value="Alpha_L_fucos"/>
    <property type="match status" value="1"/>
</dbReference>
<protein>
    <recommendedName>
        <fullName evidence="3">alpha-L-fucosidase</fullName>
        <ecNumber evidence="3">3.2.1.51</ecNumber>
    </recommendedName>
</protein>
<evidence type="ECO:0000259" key="8">
    <source>
        <dbReference type="Pfam" id="PF01120"/>
    </source>
</evidence>
<dbReference type="RefSeq" id="XP_021868676.1">
    <property type="nucleotide sequence ID" value="XM_022018871.1"/>
</dbReference>
<dbReference type="Pfam" id="PF01120">
    <property type="entry name" value="Alpha_L_fucos"/>
    <property type="match status" value="1"/>
</dbReference>
<feature type="domain" description="Glycoside hydrolase family 29 N-terminal" evidence="8">
    <location>
        <begin position="8"/>
        <end position="372"/>
    </location>
</feature>
<comment type="similarity">
    <text evidence="2 7">Belongs to the glycosyl hydrolase 29 family.</text>
</comment>
<dbReference type="GO" id="GO:0004560">
    <property type="term" value="F:alpha-L-fucosidase activity"/>
    <property type="evidence" value="ECO:0007669"/>
    <property type="project" value="UniProtKB-EC"/>
</dbReference>
<dbReference type="STRING" id="4999.A0A1Y1U8R0"/>
<dbReference type="Gene3D" id="3.20.20.80">
    <property type="entry name" value="Glycosidases"/>
    <property type="match status" value="1"/>
</dbReference>
<dbReference type="Proteomes" id="UP000193218">
    <property type="component" value="Unassembled WGS sequence"/>
</dbReference>
<keyword evidence="6 7" id="KW-0326">Glycosidase</keyword>
<evidence type="ECO:0000313" key="9">
    <source>
        <dbReference type="EMBL" id="ORX34413.1"/>
    </source>
</evidence>
<evidence type="ECO:0000256" key="5">
    <source>
        <dbReference type="ARBA" id="ARBA00022801"/>
    </source>
</evidence>
<gene>
    <name evidence="9" type="ORF">BD324DRAFT_657772</name>
</gene>
<evidence type="ECO:0000256" key="7">
    <source>
        <dbReference type="PIRNR" id="PIRNR001092"/>
    </source>
</evidence>
<dbReference type="InterPro" id="IPR057739">
    <property type="entry name" value="Glyco_hydro_29_N"/>
</dbReference>
<dbReference type="OrthoDB" id="6039950at2759"/>